<comment type="caution">
    <text evidence="1">The sequence shown here is derived from an EMBL/GenBank/DDBJ whole genome shotgun (WGS) entry which is preliminary data.</text>
</comment>
<sequence>MTLWATVSCGGDGIHRGRVPFSFLESSPVSHLGAQARMERVEVAADELQAGDVVAFWMSHDDALSYLRRGVIQKVPYELFQYGHLALVVEAPGQSGELRLLQLAMGQAANVDAGLDYLEGKSWNVFRPPSGTVDQERLKEFVQRVVETASNPKKAYDYAGVLGLKNSPWRPESREEIGNRYSCATLVIAALHYAGYELDAVHRGGRLDVVTPKQVVMSFGEVREGG</sequence>
<dbReference type="EMBL" id="JAENII010000003">
    <property type="protein sequence ID" value="MBK1826414.1"/>
    <property type="molecule type" value="Genomic_DNA"/>
</dbReference>
<evidence type="ECO:0000313" key="1">
    <source>
        <dbReference type="EMBL" id="MBK1826414.1"/>
    </source>
</evidence>
<gene>
    <name evidence="1" type="ORF">JIN81_05255</name>
</gene>
<proteinExistence type="predicted"/>
<keyword evidence="2" id="KW-1185">Reference proteome</keyword>
<evidence type="ECO:0000313" key="2">
    <source>
        <dbReference type="Proteomes" id="UP000658278"/>
    </source>
</evidence>
<organism evidence="1 2">
    <name type="scientific">Haloferula rosea</name>
    <dbReference type="NCBI Taxonomy" id="490093"/>
    <lineage>
        <taxon>Bacteria</taxon>
        <taxon>Pseudomonadati</taxon>
        <taxon>Verrucomicrobiota</taxon>
        <taxon>Verrucomicrobiia</taxon>
        <taxon>Verrucomicrobiales</taxon>
        <taxon>Verrucomicrobiaceae</taxon>
        <taxon>Haloferula</taxon>
    </lineage>
</organism>
<dbReference type="Gene3D" id="3.90.1720.10">
    <property type="entry name" value="endopeptidase domain like (from Nostoc punctiforme)"/>
    <property type="match status" value="1"/>
</dbReference>
<accession>A0A934VDM0</accession>
<reference evidence="1" key="1">
    <citation type="submission" date="2021-01" db="EMBL/GenBank/DDBJ databases">
        <title>Modified the classification status of verrucomicrobia.</title>
        <authorList>
            <person name="Feng X."/>
        </authorList>
    </citation>
    <scope>NUCLEOTIDE SEQUENCE</scope>
    <source>
        <strain evidence="1">KCTC 22201</strain>
    </source>
</reference>
<protein>
    <submittedName>
        <fullName evidence="1">Uncharacterized protein</fullName>
    </submittedName>
</protein>
<dbReference type="AlphaFoldDB" id="A0A934VDM0"/>
<name>A0A934VDM0_9BACT</name>
<dbReference type="Proteomes" id="UP000658278">
    <property type="component" value="Unassembled WGS sequence"/>
</dbReference>